<reference evidence="10" key="1">
    <citation type="submission" date="2012-02" db="EMBL/GenBank/DDBJ databases">
        <title>Complete sequence of Desulfitobacterium dichloroeliminans LMG P-21439.</title>
        <authorList>
            <person name="Lucas S."/>
            <person name="Han J."/>
            <person name="Lapidus A."/>
            <person name="Cheng J.-F."/>
            <person name="Goodwin L."/>
            <person name="Pitluck S."/>
            <person name="Peters L."/>
            <person name="Ovchinnikova G."/>
            <person name="Teshima H."/>
            <person name="Detter J.C."/>
            <person name="Han C."/>
            <person name="Tapia R."/>
            <person name="Land M."/>
            <person name="Hauser L."/>
            <person name="Kyrpides N."/>
            <person name="Ivanova N."/>
            <person name="Pagani I."/>
            <person name="Kruse T."/>
            <person name="de Vos W.M."/>
            <person name="Boon N."/>
            <person name="Smidt H."/>
            <person name="Woyke T."/>
        </authorList>
    </citation>
    <scope>NUCLEOTIDE SEQUENCE [LARGE SCALE GENOMIC DNA]</scope>
    <source>
        <strain evidence="10">LMG P-21439 / DCA1</strain>
    </source>
</reference>
<dbReference type="PANTHER" id="PTHR11493">
    <property type="entry name" value="SULFITE REDUCTASE [NADPH] SUBUNIT BETA-RELATED"/>
    <property type="match status" value="1"/>
</dbReference>
<dbReference type="InterPro" id="IPR005117">
    <property type="entry name" value="NiRdtase/SiRdtase_haem-b_fer"/>
</dbReference>
<dbReference type="Pfam" id="PF03460">
    <property type="entry name" value="NIR_SIR_ferr"/>
    <property type="match status" value="1"/>
</dbReference>
<dbReference type="InterPro" id="IPR045854">
    <property type="entry name" value="NO2/SO3_Rdtase_4Fe4S_sf"/>
</dbReference>
<evidence type="ECO:0000256" key="3">
    <source>
        <dbReference type="ARBA" id="ARBA00022485"/>
    </source>
</evidence>
<dbReference type="GO" id="GO:0009337">
    <property type="term" value="C:sulfite reductase complex (NADPH)"/>
    <property type="evidence" value="ECO:0007669"/>
    <property type="project" value="TreeGrafter"/>
</dbReference>
<dbReference type="AlphaFoldDB" id="L0F3N5"/>
<dbReference type="GO" id="GO:0016002">
    <property type="term" value="F:sulfite reductase activity"/>
    <property type="evidence" value="ECO:0007669"/>
    <property type="project" value="TreeGrafter"/>
</dbReference>
<dbReference type="PROSITE" id="PS51379">
    <property type="entry name" value="4FE4S_FER_2"/>
    <property type="match status" value="1"/>
</dbReference>
<dbReference type="Gene3D" id="3.30.70.3340">
    <property type="match status" value="1"/>
</dbReference>
<organism evidence="9 10">
    <name type="scientific">Desulfitobacterium dichloroeliminans (strain LMG P-21439 / DCA1)</name>
    <dbReference type="NCBI Taxonomy" id="871963"/>
    <lineage>
        <taxon>Bacteria</taxon>
        <taxon>Bacillati</taxon>
        <taxon>Bacillota</taxon>
        <taxon>Clostridia</taxon>
        <taxon>Eubacteriales</taxon>
        <taxon>Desulfitobacteriaceae</taxon>
        <taxon>Desulfitobacterium</taxon>
    </lineage>
</organism>
<dbReference type="Proteomes" id="UP000010797">
    <property type="component" value="Chromosome"/>
</dbReference>
<dbReference type="KEGG" id="ddl:Desdi_0243"/>
<dbReference type="GO" id="GO:0051539">
    <property type="term" value="F:4 iron, 4 sulfur cluster binding"/>
    <property type="evidence" value="ECO:0007669"/>
    <property type="project" value="UniProtKB-KW"/>
</dbReference>
<dbReference type="GO" id="GO:0050311">
    <property type="term" value="F:sulfite reductase (ferredoxin) activity"/>
    <property type="evidence" value="ECO:0007669"/>
    <property type="project" value="TreeGrafter"/>
</dbReference>
<evidence type="ECO:0000256" key="1">
    <source>
        <dbReference type="ARBA" id="ARBA00001929"/>
    </source>
</evidence>
<proteinExistence type="predicted"/>
<dbReference type="NCBIfam" id="TIGR02066">
    <property type="entry name" value="dsrB"/>
    <property type="match status" value="1"/>
</dbReference>
<evidence type="ECO:0000256" key="5">
    <source>
        <dbReference type="ARBA" id="ARBA00023002"/>
    </source>
</evidence>
<dbReference type="RefSeq" id="WP_015260799.1">
    <property type="nucleotide sequence ID" value="NC_019903.1"/>
</dbReference>
<evidence type="ECO:0000259" key="8">
    <source>
        <dbReference type="PROSITE" id="PS51379"/>
    </source>
</evidence>
<dbReference type="GO" id="GO:0018551">
    <property type="term" value="F:dissimilatory sulfite reductase (NADH) activity"/>
    <property type="evidence" value="ECO:0007669"/>
    <property type="project" value="InterPro"/>
</dbReference>
<dbReference type="Pfam" id="PF01077">
    <property type="entry name" value="NIR_SIR"/>
    <property type="match status" value="1"/>
</dbReference>
<feature type="domain" description="4Fe-4S ferredoxin-type" evidence="8">
    <location>
        <begin position="221"/>
        <end position="251"/>
    </location>
</feature>
<dbReference type="InterPro" id="IPR006067">
    <property type="entry name" value="NO2/SO3_Rdtase_4Fe4S_dom"/>
</dbReference>
<dbReference type="HOGENOM" id="CLU_044442_0_0_9"/>
<evidence type="ECO:0000256" key="6">
    <source>
        <dbReference type="ARBA" id="ARBA00023004"/>
    </source>
</evidence>
<dbReference type="PANTHER" id="PTHR11493:SF47">
    <property type="entry name" value="SULFITE REDUCTASE [NADPH] SUBUNIT BETA"/>
    <property type="match status" value="1"/>
</dbReference>
<comment type="cofactor">
    <cofactor evidence="1">
        <name>siroheme</name>
        <dbReference type="ChEBI" id="CHEBI:60052"/>
    </cofactor>
</comment>
<name>L0F3N5_DESDL</name>
<dbReference type="GO" id="GO:0000103">
    <property type="term" value="P:sulfate assimilation"/>
    <property type="evidence" value="ECO:0007669"/>
    <property type="project" value="TreeGrafter"/>
</dbReference>
<dbReference type="eggNOG" id="COG2221">
    <property type="taxonomic scope" value="Bacteria"/>
</dbReference>
<dbReference type="GO" id="GO:0020037">
    <property type="term" value="F:heme binding"/>
    <property type="evidence" value="ECO:0007669"/>
    <property type="project" value="InterPro"/>
</dbReference>
<dbReference type="OrthoDB" id="9800558at2"/>
<sequence length="354" mass="39087">MAILDQGPLNYKENIPPIIVDNYGKWRYHEIPRAGVLKHVSKTGAELYSIRAGSPRLVSLDFVRDICKLADEYCDGYLRFTTRHNVEFLVSDAAKVEPLIAALGAIGLPVGGTGASISNIVHTQGWVHCHTPATDASGVVKAVMDDLYEYFVDMKLPAQLKMSLACCLNMCGAAHCSDLAIVGVHRTPPRIDHDKIRKGTEIPSLVACCPTGAIRPNPKEKSVTVNEAKCMYCGNCYTMNPGMEIIDSQNDGIAILVGGKVANARTAPMFSRMVIPFIANNPPRWPEVTEAVRNIVETWAANARKGEKMGEWIERIGWEKFFEATGIEFSDKLIDDFIFSRETFRTGAAFKYTK</sequence>
<dbReference type="SUPFAM" id="SSF56014">
    <property type="entry name" value="Nitrite and sulphite reductase 4Fe-4S domain-like"/>
    <property type="match status" value="1"/>
</dbReference>
<dbReference type="InterPro" id="IPR036136">
    <property type="entry name" value="Nit/Sulf_reduc_fer-like_dom_sf"/>
</dbReference>
<gene>
    <name evidence="9" type="ordered locus">Desdi_0243</name>
</gene>
<evidence type="ECO:0000256" key="7">
    <source>
        <dbReference type="ARBA" id="ARBA00023014"/>
    </source>
</evidence>
<keyword evidence="3" id="KW-0004">4Fe-4S</keyword>
<dbReference type="GO" id="GO:0046872">
    <property type="term" value="F:metal ion binding"/>
    <property type="evidence" value="ECO:0007669"/>
    <property type="project" value="UniProtKB-KW"/>
</dbReference>
<keyword evidence="5 9" id="KW-0560">Oxidoreductase</keyword>
<comment type="cofactor">
    <cofactor evidence="2">
        <name>[4Fe-4S] cluster</name>
        <dbReference type="ChEBI" id="CHEBI:49883"/>
    </cofactor>
</comment>
<dbReference type="SUPFAM" id="SSF55124">
    <property type="entry name" value="Nitrite/Sulfite reductase N-terminal domain-like"/>
    <property type="match status" value="1"/>
</dbReference>
<accession>L0F3N5</accession>
<dbReference type="EC" id="1.8.99.1" evidence="9"/>
<dbReference type="Gene3D" id="3.30.70.20">
    <property type="match status" value="1"/>
</dbReference>
<evidence type="ECO:0000256" key="2">
    <source>
        <dbReference type="ARBA" id="ARBA00001966"/>
    </source>
</evidence>
<keyword evidence="6" id="KW-0408">Iron</keyword>
<dbReference type="GO" id="GO:0009055">
    <property type="term" value="F:electron transfer activity"/>
    <property type="evidence" value="ECO:0007669"/>
    <property type="project" value="InterPro"/>
</dbReference>
<dbReference type="EMBL" id="CP003344">
    <property type="protein sequence ID" value="AGA67792.1"/>
    <property type="molecule type" value="Genomic_DNA"/>
</dbReference>
<dbReference type="SUPFAM" id="SSF54862">
    <property type="entry name" value="4Fe-4S ferredoxins"/>
    <property type="match status" value="1"/>
</dbReference>
<evidence type="ECO:0000313" key="10">
    <source>
        <dbReference type="Proteomes" id="UP000010797"/>
    </source>
</evidence>
<dbReference type="Gene3D" id="3.30.413.10">
    <property type="entry name" value="Sulfite Reductase Hemoprotein, domain 1"/>
    <property type="match status" value="1"/>
</dbReference>
<dbReference type="InterPro" id="IPR045169">
    <property type="entry name" value="NO2/SO3_Rdtase_4Fe4S_prot"/>
</dbReference>
<keyword evidence="4" id="KW-0479">Metal-binding</keyword>
<keyword evidence="10" id="KW-1185">Reference proteome</keyword>
<dbReference type="InterPro" id="IPR011808">
    <property type="entry name" value="DsrB"/>
</dbReference>
<dbReference type="STRING" id="871963.Desdi_0243"/>
<keyword evidence="7" id="KW-0411">Iron-sulfur</keyword>
<dbReference type="InterPro" id="IPR017896">
    <property type="entry name" value="4Fe4S_Fe-S-bd"/>
</dbReference>
<evidence type="ECO:0000256" key="4">
    <source>
        <dbReference type="ARBA" id="ARBA00022723"/>
    </source>
</evidence>
<protein>
    <submittedName>
        <fullName evidence="9">Dissimilatory sulfite reductase beta subunit</fullName>
        <ecNumber evidence="9">1.8.99.1</ecNumber>
    </submittedName>
</protein>
<evidence type="ECO:0000313" key="9">
    <source>
        <dbReference type="EMBL" id="AGA67792.1"/>
    </source>
</evidence>